<dbReference type="AlphaFoldDB" id="A0A6A6DB90"/>
<dbReference type="OrthoDB" id="419598at2759"/>
<dbReference type="PANTHER" id="PTHR43349:SF93">
    <property type="entry name" value="ISOFLAVONE REDUCTASE HOMOLOG P3-RELATED"/>
    <property type="match status" value="1"/>
</dbReference>
<dbReference type="GO" id="GO:0016491">
    <property type="term" value="F:oxidoreductase activity"/>
    <property type="evidence" value="ECO:0007669"/>
    <property type="project" value="UniProtKB-KW"/>
</dbReference>
<evidence type="ECO:0000256" key="1">
    <source>
        <dbReference type="ARBA" id="ARBA00022857"/>
    </source>
</evidence>
<gene>
    <name evidence="4" type="ORF">K469DRAFT_680289</name>
</gene>
<dbReference type="InterPro" id="IPR050608">
    <property type="entry name" value="NmrA-type/Isoflavone_red_sf"/>
</dbReference>
<keyword evidence="1" id="KW-0521">NADP</keyword>
<organism evidence="4 5">
    <name type="scientific">Zopfia rhizophila CBS 207.26</name>
    <dbReference type="NCBI Taxonomy" id="1314779"/>
    <lineage>
        <taxon>Eukaryota</taxon>
        <taxon>Fungi</taxon>
        <taxon>Dikarya</taxon>
        <taxon>Ascomycota</taxon>
        <taxon>Pezizomycotina</taxon>
        <taxon>Dothideomycetes</taxon>
        <taxon>Dothideomycetes incertae sedis</taxon>
        <taxon>Zopfiaceae</taxon>
        <taxon>Zopfia</taxon>
    </lineage>
</organism>
<evidence type="ECO:0000259" key="3">
    <source>
        <dbReference type="Pfam" id="PF05368"/>
    </source>
</evidence>
<dbReference type="PANTHER" id="PTHR43349">
    <property type="entry name" value="PINORESINOL REDUCTASE-RELATED"/>
    <property type="match status" value="1"/>
</dbReference>
<accession>A0A6A6DB90</accession>
<evidence type="ECO:0000313" key="5">
    <source>
        <dbReference type="Proteomes" id="UP000800200"/>
    </source>
</evidence>
<evidence type="ECO:0000256" key="2">
    <source>
        <dbReference type="ARBA" id="ARBA00023002"/>
    </source>
</evidence>
<dbReference type="InterPro" id="IPR008030">
    <property type="entry name" value="NmrA-like"/>
</dbReference>
<dbReference type="Gene3D" id="3.90.25.10">
    <property type="entry name" value="UDP-galactose 4-epimerase, domain 1"/>
    <property type="match status" value="1"/>
</dbReference>
<dbReference type="EMBL" id="ML994739">
    <property type="protein sequence ID" value="KAF2175240.1"/>
    <property type="molecule type" value="Genomic_DNA"/>
</dbReference>
<dbReference type="InterPro" id="IPR036291">
    <property type="entry name" value="NAD(P)-bd_dom_sf"/>
</dbReference>
<dbReference type="Pfam" id="PF05368">
    <property type="entry name" value="NmrA"/>
    <property type="match status" value="1"/>
</dbReference>
<dbReference type="Gene3D" id="3.40.50.720">
    <property type="entry name" value="NAD(P)-binding Rossmann-like Domain"/>
    <property type="match status" value="1"/>
</dbReference>
<evidence type="ECO:0000313" key="4">
    <source>
        <dbReference type="EMBL" id="KAF2175240.1"/>
    </source>
</evidence>
<keyword evidence="2" id="KW-0560">Oxidoreductase</keyword>
<name>A0A6A6DB90_9PEZI</name>
<sequence>MPKARVLLLGATGETGGDILDGLLADGSFDVDCLIQPSSASKPSVQSLKDRGLKIVIGNLTGTVDDLVDVIKGYDTIISAIGATQQQTQIKLVDAAAKVAVKRFVPCGFTIVCPPGGVMSIRDDKEEVYQRIWYHHLPYTIIDVGYWHQISWPRLPSGRLDYAMLRPQTEIYGDGNAPSILTDKRDIGHFVALIIKDERTLNKKVFTYSDVLSQNQIVSVMEEKSGEKVEWSYISEEELLKRREKARAEYVADPTNLATRMMRSITEYSVAKYIRRDNTPENGKYLGYLDARRLYPDFKPIRFVDFVDELLAGKAQRPYVGRF</sequence>
<dbReference type="Proteomes" id="UP000800200">
    <property type="component" value="Unassembled WGS sequence"/>
</dbReference>
<protein>
    <submittedName>
        <fullName evidence="4">NAD(P)-binding protein</fullName>
    </submittedName>
</protein>
<dbReference type="CDD" id="cd05259">
    <property type="entry name" value="PCBER_SDR_a"/>
    <property type="match status" value="1"/>
</dbReference>
<dbReference type="SUPFAM" id="SSF51735">
    <property type="entry name" value="NAD(P)-binding Rossmann-fold domains"/>
    <property type="match status" value="1"/>
</dbReference>
<proteinExistence type="predicted"/>
<reference evidence="4" key="1">
    <citation type="journal article" date="2020" name="Stud. Mycol.">
        <title>101 Dothideomycetes genomes: a test case for predicting lifestyles and emergence of pathogens.</title>
        <authorList>
            <person name="Haridas S."/>
            <person name="Albert R."/>
            <person name="Binder M."/>
            <person name="Bloem J."/>
            <person name="Labutti K."/>
            <person name="Salamov A."/>
            <person name="Andreopoulos B."/>
            <person name="Baker S."/>
            <person name="Barry K."/>
            <person name="Bills G."/>
            <person name="Bluhm B."/>
            <person name="Cannon C."/>
            <person name="Castanera R."/>
            <person name="Culley D."/>
            <person name="Daum C."/>
            <person name="Ezra D."/>
            <person name="Gonzalez J."/>
            <person name="Henrissat B."/>
            <person name="Kuo A."/>
            <person name="Liang C."/>
            <person name="Lipzen A."/>
            <person name="Lutzoni F."/>
            <person name="Magnuson J."/>
            <person name="Mondo S."/>
            <person name="Nolan M."/>
            <person name="Ohm R."/>
            <person name="Pangilinan J."/>
            <person name="Park H.-J."/>
            <person name="Ramirez L."/>
            <person name="Alfaro M."/>
            <person name="Sun H."/>
            <person name="Tritt A."/>
            <person name="Yoshinaga Y."/>
            <person name="Zwiers L.-H."/>
            <person name="Turgeon B."/>
            <person name="Goodwin S."/>
            <person name="Spatafora J."/>
            <person name="Crous P."/>
            <person name="Grigoriev I."/>
        </authorList>
    </citation>
    <scope>NUCLEOTIDE SEQUENCE</scope>
    <source>
        <strain evidence="4">CBS 207.26</strain>
    </source>
</reference>
<dbReference type="InterPro" id="IPR045312">
    <property type="entry name" value="PCBER-like"/>
</dbReference>
<keyword evidence="5" id="KW-1185">Reference proteome</keyword>
<feature type="domain" description="NmrA-like" evidence="3">
    <location>
        <begin position="3"/>
        <end position="242"/>
    </location>
</feature>